<name>A0ABU8DXV3_9ACTN</name>
<feature type="compositionally biased region" description="Low complexity" evidence="5">
    <location>
        <begin position="269"/>
        <end position="287"/>
    </location>
</feature>
<dbReference type="RefSeq" id="WP_336404977.1">
    <property type="nucleotide sequence ID" value="NZ_JBAPLU010000014.1"/>
</dbReference>
<dbReference type="PRINTS" id="PR00455">
    <property type="entry name" value="HTHTETR"/>
</dbReference>
<organism evidence="7 8">
    <name type="scientific">Klenkia sesuvii</name>
    <dbReference type="NCBI Taxonomy" id="3103137"/>
    <lineage>
        <taxon>Bacteria</taxon>
        <taxon>Bacillati</taxon>
        <taxon>Actinomycetota</taxon>
        <taxon>Actinomycetes</taxon>
        <taxon>Geodermatophilales</taxon>
        <taxon>Geodermatophilaceae</taxon>
        <taxon>Klenkia</taxon>
    </lineage>
</organism>
<dbReference type="Pfam" id="PF00440">
    <property type="entry name" value="TetR_N"/>
    <property type="match status" value="1"/>
</dbReference>
<dbReference type="PANTHER" id="PTHR30055">
    <property type="entry name" value="HTH-TYPE TRANSCRIPTIONAL REGULATOR RUTR"/>
    <property type="match status" value="1"/>
</dbReference>
<dbReference type="InterPro" id="IPR050109">
    <property type="entry name" value="HTH-type_TetR-like_transc_reg"/>
</dbReference>
<protein>
    <submittedName>
        <fullName evidence="7">Helix-turn-helix domain-containing protein</fullName>
    </submittedName>
</protein>
<dbReference type="SUPFAM" id="SSF46689">
    <property type="entry name" value="Homeodomain-like"/>
    <property type="match status" value="1"/>
</dbReference>
<dbReference type="PROSITE" id="PS50977">
    <property type="entry name" value="HTH_TETR_2"/>
    <property type="match status" value="1"/>
</dbReference>
<gene>
    <name evidence="7" type="ORF">TEK04_14075</name>
</gene>
<feature type="domain" description="HTH tetR-type" evidence="6">
    <location>
        <begin position="14"/>
        <end position="74"/>
    </location>
</feature>
<evidence type="ECO:0000256" key="3">
    <source>
        <dbReference type="ARBA" id="ARBA00023163"/>
    </source>
</evidence>
<keyword evidence="8" id="KW-1185">Reference proteome</keyword>
<feature type="region of interest" description="Disordered" evidence="5">
    <location>
        <begin position="255"/>
        <end position="287"/>
    </location>
</feature>
<proteinExistence type="predicted"/>
<dbReference type="InterPro" id="IPR001647">
    <property type="entry name" value="HTH_TetR"/>
</dbReference>
<evidence type="ECO:0000256" key="4">
    <source>
        <dbReference type="PROSITE-ProRule" id="PRU00335"/>
    </source>
</evidence>
<evidence type="ECO:0000256" key="2">
    <source>
        <dbReference type="ARBA" id="ARBA00023125"/>
    </source>
</evidence>
<evidence type="ECO:0000313" key="8">
    <source>
        <dbReference type="Proteomes" id="UP001361570"/>
    </source>
</evidence>
<dbReference type="Gene3D" id="1.10.357.10">
    <property type="entry name" value="Tetracycline Repressor, domain 2"/>
    <property type="match status" value="1"/>
</dbReference>
<comment type="caution">
    <text evidence="7">The sequence shown here is derived from an EMBL/GenBank/DDBJ whole genome shotgun (WGS) entry which is preliminary data.</text>
</comment>
<dbReference type="EMBL" id="JBAPLU010000014">
    <property type="protein sequence ID" value="MEI4272852.1"/>
    <property type="molecule type" value="Genomic_DNA"/>
</dbReference>
<dbReference type="InterPro" id="IPR009057">
    <property type="entry name" value="Homeodomain-like_sf"/>
</dbReference>
<keyword evidence="2 4" id="KW-0238">DNA-binding</keyword>
<dbReference type="PANTHER" id="PTHR30055:SF234">
    <property type="entry name" value="HTH-TYPE TRANSCRIPTIONAL REGULATOR BETI"/>
    <property type="match status" value="1"/>
</dbReference>
<keyword evidence="1" id="KW-0805">Transcription regulation</keyword>
<dbReference type="Proteomes" id="UP001361570">
    <property type="component" value="Unassembled WGS sequence"/>
</dbReference>
<accession>A0ABU8DXV3</accession>
<keyword evidence="3" id="KW-0804">Transcription</keyword>
<evidence type="ECO:0000259" key="6">
    <source>
        <dbReference type="PROSITE" id="PS50977"/>
    </source>
</evidence>
<evidence type="ECO:0000256" key="1">
    <source>
        <dbReference type="ARBA" id="ARBA00023015"/>
    </source>
</evidence>
<evidence type="ECO:0000256" key="5">
    <source>
        <dbReference type="SAM" id="MobiDB-lite"/>
    </source>
</evidence>
<sequence>MPHVLADRRARKKARTRVEVRRTAHRLFAERGFDAVTVADVAEAADVAVQTVFNHFPTKEDLFFDGRDWWAHGAAAAVRARGAGTGAVTTAHAWLEHHVLYVPRLLRRPAVARYVETVLASPALTLRQRELFRHAEGELAAALHEAWVDQLGDLPGVCMTAELLSGVLITSAQVVLNEQWRAGQPQQPCPSPAVDRAVEAERAHWRQLSRTTFSAVLAGLGQVADAPDAPTGMARVAQLEQHLPPDLVAARRMQPGLQRASTASTGIKAPSTRASSSSAGTGSANAV</sequence>
<evidence type="ECO:0000313" key="7">
    <source>
        <dbReference type="EMBL" id="MEI4272852.1"/>
    </source>
</evidence>
<reference evidence="7 8" key="1">
    <citation type="submission" date="2024-03" db="EMBL/GenBank/DDBJ databases">
        <title>Draft genome sequence of Klenkia sp. LSe6-5.</title>
        <authorList>
            <person name="Duangmal K."/>
            <person name="Chantavorakit T."/>
        </authorList>
    </citation>
    <scope>NUCLEOTIDE SEQUENCE [LARGE SCALE GENOMIC DNA]</scope>
    <source>
        <strain evidence="7 8">LSe6-5</strain>
    </source>
</reference>
<feature type="DNA-binding region" description="H-T-H motif" evidence="4">
    <location>
        <begin position="37"/>
        <end position="56"/>
    </location>
</feature>